<dbReference type="InterPro" id="IPR011050">
    <property type="entry name" value="Pectin_lyase_fold/virulence"/>
</dbReference>
<sequence length="1943" mass="191740">MPTLAPNQVLRSAAFALDTADVLGIPAAGTTLGLKLYNGDITTLYSQPGTLAAFNALGSGPVLGQTSVPSTTASRSVISVDLNADGLAAILAAQGGRLAWGGTLAGVQTSSDSHIAGYSSLSNNPSDGKTTLRLGAVALGAGTYHWDLNGASAGAGGASPSGVWARTNAERFWNEAPDGQGQSVAWIDGSTAMFSAGSDATGNYTVTLGDNVTVGGVTYSGAAVGSQLTIEAGAGHRISLLAGNNVFDVQSKGGPTSTLAVRAEIAGPGALVKEGQGTLSLEAANSYSGGTTIAAGAVNAAVSGALGTGAVSVGADAALLFSNKADAGKLSISAAAGGTGVNGGFIQFADSSSAGNATLTTQKQAAIDFRDNATAGNAVIENHGDTTIWFNANAGKARITNYAGGQTNFMDDGSAAQATLVNETGGLIDFFDRASADQATVVNKAGGRVRLSNMTTSGLSIGSLEGAGNVTLGSKTLTTGGLNTSTEISGVISGSGGSVVKVGTGTLTLSGANTYTGGTTVSAGAVNAAVSGALGTGAVSVGADAALLFSNKADAGKLSISAAAGGTGVNGGFIQFADSSSAGNATLTTQKQAAIDFRDNATAGNAVIENHGDTTIWFNANAGKARITNYAGGQTNFMDDGSAAQATLVNETGGLIDFFDRASADQATVVNKAGGRVRLSNMTTSGLSIGSLEGAGNVTLGSKTLTTGGLNTSTEISGVISGSGGSIVKVGTGTLTLSGANTYTGATQVEAGSLRVDNATGSATGTGAVLVKSGATLSGGGIIAGQVTIASGATLAPGSSLGTLTTGMLRLESGASLNYELGQTGAAGGPLNDLIKVNGGLVLDGTLNVTESAGGNFGPGLYRLIKYTGSLVDRGLDIGTQPVATTLGDLRVQSSVSGEINLVNSKGVTLGFWDGAGSDTTKYNDGKIAGGSGTWRIGNSTVSDPSDGWTDADGKANTGWQQNQFALFGAAAGTVRVDNSGGAISIGGAQFFSSGYVVTGDALTLGNANTVIKVGDGTASGAQMQATIESALTGSGGLTKDDLGTLILKGANTYTGATLVRAGVLQGDTTSLRGDIVNDARVTFDQAADGTYAGMLSGVGSLRKIGGGELKLAAANSYGGGTLVDGGTLNAAVSGALGSGPVAVNGNAALVFSGTADAGRLRITTAARDGIVNGGFVQFNDKSSAGGATLVTATDANVTFTDASTAGNATIENRGGGTTVWGNANAGSARITNFAGGHTDFLDSGSAAQATLINETGGVVDFFDRATAGQAAVVNKAGGVLRISRLATGGIDIGSLEGAGRVLLGAKTLTTGSLNTSTEVSGVIAGAGGSLVKVGTGALTLSGANTYTGGTALRQGRLNLGHSQALGTGTLAMDDDTTLGFSAERLSIANAIHLTGNRDPIIDTGGFSGTLSGAISGAGFITKQGTGTLTLSGANSYTGATLVAQGTLQAGAANTFSAASAHTVAAGATLDLAGFNQTLASLANGGTVSLAGAAAGNTLTIKGAYVGNGGVLKLGTALNGTGPSDRLVLEGASASARGRTGVQVTNVGGLGAIAAGDGIEVITARNGATTTAQTTKDAFSLVGGHVDAGALEYRLYAGDGAGQGENWYLRSVLRGVTYYRPEVALYAALPSQLRQGNLAMLGDLRKRVGDDDVKGSPTAPTGFASGSDRRAWARVLSTDIDIQQGGTVSPNSKGRLTGFQAGTDLLTTSNWRAGLYVGQLDGDSRVSGFASGIQNLGVGRSDLRSQYVGAYGTYTADSGFYADAVVQSGRHRYTVEPVFSVSAGGKGNSLLGSIEVGQTFALGGSGWSIEPQLQLIHQHMDLGNSVITGAVVQPQADSSWIARAGLRMKAQLDTGLGTLQPYGRFNVYKTSSGADIARFVNGTTTTDIAAPTGGTSTELAGGFTLALSPSTSLYGELGKLWASGGNAKVKSSVNGSLGVRAKW</sequence>
<dbReference type="PANTHER" id="PTHR35037:SF3">
    <property type="entry name" value="C-TERMINAL REGION OF AIDA-LIKE PROTEIN"/>
    <property type="match status" value="1"/>
</dbReference>
<protein>
    <submittedName>
        <fullName evidence="3">Outer membrane autotransporter protein</fullName>
    </submittedName>
</protein>
<dbReference type="Gene3D" id="2.160.20.20">
    <property type="match status" value="1"/>
</dbReference>
<evidence type="ECO:0000259" key="2">
    <source>
        <dbReference type="PROSITE" id="PS51208"/>
    </source>
</evidence>
<dbReference type="Pfam" id="PF12951">
    <property type="entry name" value="PATR"/>
    <property type="match status" value="7"/>
</dbReference>
<keyword evidence="1" id="KW-0732">Signal</keyword>
<dbReference type="NCBIfam" id="TIGR01414">
    <property type="entry name" value="autotrans_barl"/>
    <property type="match status" value="1"/>
</dbReference>
<evidence type="ECO:0000256" key="1">
    <source>
        <dbReference type="ARBA" id="ARBA00022729"/>
    </source>
</evidence>
<dbReference type="InterPro" id="IPR012332">
    <property type="entry name" value="Autotransporter_pectin_lyase_C"/>
</dbReference>
<dbReference type="SUPFAM" id="SSF103515">
    <property type="entry name" value="Autotransporter"/>
    <property type="match status" value="1"/>
</dbReference>
<dbReference type="Pfam" id="PF18883">
    <property type="entry name" value="AC_1"/>
    <property type="match status" value="1"/>
</dbReference>
<dbReference type="EMBL" id="JAUSRD010000010">
    <property type="protein sequence ID" value="MDP9894854.1"/>
    <property type="molecule type" value="Genomic_DNA"/>
</dbReference>
<dbReference type="InterPro" id="IPR036709">
    <property type="entry name" value="Autotransporte_beta_dom_sf"/>
</dbReference>
<evidence type="ECO:0000313" key="3">
    <source>
        <dbReference type="EMBL" id="MDP9894854.1"/>
    </source>
</evidence>
<dbReference type="SMART" id="SM00869">
    <property type="entry name" value="Autotransporter"/>
    <property type="match status" value="1"/>
</dbReference>
<accession>A0AAW8D2Z3</accession>
<dbReference type="SUPFAM" id="SSF51126">
    <property type="entry name" value="Pectin lyase-like"/>
    <property type="match status" value="4"/>
</dbReference>
<dbReference type="InterPro" id="IPR051551">
    <property type="entry name" value="Autotransporter_adhesion"/>
</dbReference>
<organism evidence="3 4">
    <name type="scientific">Variovorax boronicumulans</name>
    <dbReference type="NCBI Taxonomy" id="436515"/>
    <lineage>
        <taxon>Bacteria</taxon>
        <taxon>Pseudomonadati</taxon>
        <taxon>Pseudomonadota</taxon>
        <taxon>Betaproteobacteria</taxon>
        <taxon>Burkholderiales</taxon>
        <taxon>Comamonadaceae</taxon>
        <taxon>Variovorax</taxon>
    </lineage>
</organism>
<evidence type="ECO:0000313" key="4">
    <source>
        <dbReference type="Proteomes" id="UP001242045"/>
    </source>
</evidence>
<comment type="caution">
    <text evidence="3">The sequence shown here is derived from an EMBL/GenBank/DDBJ whole genome shotgun (WGS) entry which is preliminary data.</text>
</comment>
<name>A0AAW8D2Z3_9BURK</name>
<dbReference type="CDD" id="cd01344">
    <property type="entry name" value="PL2_Passenger_AT"/>
    <property type="match status" value="1"/>
</dbReference>
<dbReference type="Gene3D" id="2.40.128.130">
    <property type="entry name" value="Autotransporter beta-domain"/>
    <property type="match status" value="1"/>
</dbReference>
<dbReference type="InterPro" id="IPR043990">
    <property type="entry name" value="AC_1"/>
</dbReference>
<dbReference type="NCBIfam" id="TIGR02601">
    <property type="entry name" value="autotrns_rpt"/>
    <property type="match status" value="7"/>
</dbReference>
<dbReference type="InterPro" id="IPR013425">
    <property type="entry name" value="Autotrns_rpt"/>
</dbReference>
<feature type="domain" description="Autotransporter" evidence="2">
    <location>
        <begin position="1664"/>
        <end position="1943"/>
    </location>
</feature>
<dbReference type="InterPro" id="IPR006315">
    <property type="entry name" value="OM_autotransptr_brl_dom"/>
</dbReference>
<dbReference type="GO" id="GO:0019867">
    <property type="term" value="C:outer membrane"/>
    <property type="evidence" value="ECO:0007669"/>
    <property type="project" value="InterPro"/>
</dbReference>
<dbReference type="RefSeq" id="WP_307685811.1">
    <property type="nucleotide sequence ID" value="NZ_JAUSRD010000010.1"/>
</dbReference>
<reference evidence="3" key="1">
    <citation type="submission" date="2023-07" db="EMBL/GenBank/DDBJ databases">
        <title>Sorghum-associated microbial communities from plants grown in Nebraska, USA.</title>
        <authorList>
            <person name="Schachtman D."/>
        </authorList>
    </citation>
    <scope>NUCLEOTIDE SEQUENCE</scope>
    <source>
        <strain evidence="3">DS3754</strain>
    </source>
</reference>
<gene>
    <name evidence="3" type="ORF">J2W31_003979</name>
</gene>
<dbReference type="PROSITE" id="PS51208">
    <property type="entry name" value="AUTOTRANSPORTER"/>
    <property type="match status" value="1"/>
</dbReference>
<dbReference type="Proteomes" id="UP001242045">
    <property type="component" value="Unassembled WGS sequence"/>
</dbReference>
<dbReference type="InterPro" id="IPR005546">
    <property type="entry name" value="Autotransporte_beta"/>
</dbReference>
<proteinExistence type="predicted"/>
<dbReference type="PANTHER" id="PTHR35037">
    <property type="entry name" value="C-TERMINAL REGION OF AIDA-LIKE PROTEIN"/>
    <property type="match status" value="1"/>
</dbReference>